<dbReference type="STRING" id="871325.SAMN05444349_103165"/>
<dbReference type="EMBL" id="FQVD01000003">
    <property type="protein sequence ID" value="SHE56514.1"/>
    <property type="molecule type" value="Genomic_DNA"/>
</dbReference>
<evidence type="ECO:0000313" key="2">
    <source>
        <dbReference type="EMBL" id="SHE56514.1"/>
    </source>
</evidence>
<reference evidence="2 3" key="1">
    <citation type="submission" date="2016-11" db="EMBL/GenBank/DDBJ databases">
        <authorList>
            <person name="Jaros S."/>
            <person name="Januszkiewicz K."/>
            <person name="Wedrychowicz H."/>
        </authorList>
    </citation>
    <scope>NUCLEOTIDE SEQUENCE [LARGE SCALE GENOMIC DNA]</scope>
    <source>
        <strain evidence="2 3">DSM 26883</strain>
    </source>
</reference>
<feature type="transmembrane region" description="Helical" evidence="1">
    <location>
        <begin position="96"/>
        <end position="114"/>
    </location>
</feature>
<dbReference type="PANTHER" id="PTHR31061:SF24">
    <property type="entry name" value="LD22376P"/>
    <property type="match status" value="1"/>
</dbReference>
<feature type="transmembrane region" description="Helical" evidence="1">
    <location>
        <begin position="240"/>
        <end position="259"/>
    </location>
</feature>
<name>A0A1M4UIM5_9BACE</name>
<keyword evidence="1" id="KW-0472">Membrane</keyword>
<keyword evidence="1" id="KW-1133">Transmembrane helix</keyword>
<feature type="transmembrane region" description="Helical" evidence="1">
    <location>
        <begin position="302"/>
        <end position="321"/>
    </location>
</feature>
<feature type="transmembrane region" description="Helical" evidence="1">
    <location>
        <begin position="20"/>
        <end position="37"/>
    </location>
</feature>
<gene>
    <name evidence="2" type="ORF">SAMN05444349_103165</name>
</gene>
<proteinExistence type="predicted"/>
<dbReference type="AlphaFoldDB" id="A0A1M4UIM5"/>
<feature type="transmembrane region" description="Helical" evidence="1">
    <location>
        <begin position="271"/>
        <end position="290"/>
    </location>
</feature>
<keyword evidence="2" id="KW-0808">Transferase</keyword>
<protein>
    <submittedName>
        <fullName evidence="2">Predicted acyltransferase</fullName>
    </submittedName>
</protein>
<feature type="transmembrane region" description="Helical" evidence="1">
    <location>
        <begin position="151"/>
        <end position="169"/>
    </location>
</feature>
<organism evidence="2 3">
    <name type="scientific">Bacteroides faecichinchillae</name>
    <dbReference type="NCBI Taxonomy" id="871325"/>
    <lineage>
        <taxon>Bacteria</taxon>
        <taxon>Pseudomonadati</taxon>
        <taxon>Bacteroidota</taxon>
        <taxon>Bacteroidia</taxon>
        <taxon>Bacteroidales</taxon>
        <taxon>Bacteroidaceae</taxon>
        <taxon>Bacteroides</taxon>
    </lineage>
</organism>
<evidence type="ECO:0000256" key="1">
    <source>
        <dbReference type="SAM" id="Phobius"/>
    </source>
</evidence>
<dbReference type="RefSeq" id="WP_025075371.1">
    <property type="nucleotide sequence ID" value="NZ_FQVD01000003.1"/>
</dbReference>
<dbReference type="Proteomes" id="UP000184436">
    <property type="component" value="Unassembled WGS sequence"/>
</dbReference>
<dbReference type="PANTHER" id="PTHR31061">
    <property type="entry name" value="LD22376P"/>
    <property type="match status" value="1"/>
</dbReference>
<sequence length="371" mass="42197">MEQKKSNRLHSLDALRGFDMFFIMGGAGLLGSLSQIWSNPVTDWIAIQMQHAEWDGFQHHDIIFPLFLFIAGISFPFSLANKLAKNETKFQIQKDIFRRGIILFLLGILYNNGLNFDFPHMRYMSVLGRIGLAWMFGALIYTNFKQRARLIWIATILVGYYLLLAFVPAPDAPAGASNFSPQGNFAGWIDRILLFGTWAGKYQDPEGILSTIPAIATALLGMQAGRFIKWETDKVTPAKKALYLLLIGIALVIVGQLWGELMPINKKLWSSSFVCFVGGLGFIHIALFYYVIDVLNFKKWSFFFTVIGMNSITIYLAQRIIGFTKASEFFSKGFIAIVPDYLTGFVSSIFYIGVCWYFLYFLYKHKIFLKV</sequence>
<evidence type="ECO:0000313" key="3">
    <source>
        <dbReference type="Proteomes" id="UP000184436"/>
    </source>
</evidence>
<keyword evidence="1" id="KW-0812">Transmembrane</keyword>
<feature type="transmembrane region" description="Helical" evidence="1">
    <location>
        <begin position="62"/>
        <end position="84"/>
    </location>
</feature>
<feature type="transmembrane region" description="Helical" evidence="1">
    <location>
        <begin position="341"/>
        <end position="363"/>
    </location>
</feature>
<feature type="transmembrane region" description="Helical" evidence="1">
    <location>
        <begin position="208"/>
        <end position="228"/>
    </location>
</feature>
<accession>A0A1M4UIM5</accession>
<keyword evidence="2" id="KW-0012">Acyltransferase</keyword>
<dbReference type="GO" id="GO:0016746">
    <property type="term" value="F:acyltransferase activity"/>
    <property type="evidence" value="ECO:0007669"/>
    <property type="project" value="UniProtKB-KW"/>
</dbReference>
<feature type="transmembrane region" description="Helical" evidence="1">
    <location>
        <begin position="126"/>
        <end position="144"/>
    </location>
</feature>
<keyword evidence="3" id="KW-1185">Reference proteome</keyword>
<dbReference type="OrthoDB" id="9788724at2"/>